<dbReference type="Proteomes" id="UP001367508">
    <property type="component" value="Unassembled WGS sequence"/>
</dbReference>
<comment type="caution">
    <text evidence="1">The sequence shown here is derived from an EMBL/GenBank/DDBJ whole genome shotgun (WGS) entry which is preliminary data.</text>
</comment>
<reference evidence="1 2" key="1">
    <citation type="submission" date="2024-01" db="EMBL/GenBank/DDBJ databases">
        <title>The genomes of 5 underutilized Papilionoideae crops provide insights into root nodulation and disease resistanc.</title>
        <authorList>
            <person name="Jiang F."/>
        </authorList>
    </citation>
    <scope>NUCLEOTIDE SEQUENCE [LARGE SCALE GENOMIC DNA]</scope>
    <source>
        <strain evidence="1">LVBAO_FW01</strain>
        <tissue evidence="1">Leaves</tissue>
    </source>
</reference>
<keyword evidence="2" id="KW-1185">Reference proteome</keyword>
<accession>A0AAN9L915</accession>
<gene>
    <name evidence="1" type="ORF">VNO77_25620</name>
</gene>
<evidence type="ECO:0000313" key="2">
    <source>
        <dbReference type="Proteomes" id="UP001367508"/>
    </source>
</evidence>
<dbReference type="AlphaFoldDB" id="A0AAN9L915"/>
<proteinExistence type="predicted"/>
<organism evidence="1 2">
    <name type="scientific">Canavalia gladiata</name>
    <name type="common">Sword bean</name>
    <name type="synonym">Dolichos gladiatus</name>
    <dbReference type="NCBI Taxonomy" id="3824"/>
    <lineage>
        <taxon>Eukaryota</taxon>
        <taxon>Viridiplantae</taxon>
        <taxon>Streptophyta</taxon>
        <taxon>Embryophyta</taxon>
        <taxon>Tracheophyta</taxon>
        <taxon>Spermatophyta</taxon>
        <taxon>Magnoliopsida</taxon>
        <taxon>eudicotyledons</taxon>
        <taxon>Gunneridae</taxon>
        <taxon>Pentapetalae</taxon>
        <taxon>rosids</taxon>
        <taxon>fabids</taxon>
        <taxon>Fabales</taxon>
        <taxon>Fabaceae</taxon>
        <taxon>Papilionoideae</taxon>
        <taxon>50 kb inversion clade</taxon>
        <taxon>NPAAA clade</taxon>
        <taxon>indigoferoid/millettioid clade</taxon>
        <taxon>Phaseoleae</taxon>
        <taxon>Canavalia</taxon>
    </lineage>
</organism>
<evidence type="ECO:0000313" key="1">
    <source>
        <dbReference type="EMBL" id="KAK7331396.1"/>
    </source>
</evidence>
<dbReference type="EMBL" id="JAYMYQ010000005">
    <property type="protein sequence ID" value="KAK7331396.1"/>
    <property type="molecule type" value="Genomic_DNA"/>
</dbReference>
<sequence length="76" mass="8328">MLHTFAKFRSLNVPSSDEICIMSAILSTKTPIKGAVLCLWCCFWSAGGEAETLRPTQSSAFESFLSATEKSFNKGF</sequence>
<name>A0AAN9L915_CANGL</name>
<protein>
    <submittedName>
        <fullName evidence="1">Uncharacterized protein</fullName>
    </submittedName>
</protein>